<evidence type="ECO:0000313" key="2">
    <source>
        <dbReference type="Proteomes" id="UP000727407"/>
    </source>
</evidence>
<proteinExistence type="predicted"/>
<name>A0A8J4TE74_CLAMG</name>
<sequence length="94" mass="10232">MSSRRVKIGVSLSPDSVSITPCPGTCSNWTDKPLSPSRLLVLCLSLCPFNSSLLRRRDLSQCSLDSLVLNQLVTSPHSALQESRPLTQNTPVHS</sequence>
<accession>A0A8J4TE74</accession>
<comment type="caution">
    <text evidence="1">The sequence shown here is derived from an EMBL/GenBank/DDBJ whole genome shotgun (WGS) entry which is preliminary data.</text>
</comment>
<organism evidence="1 2">
    <name type="scientific">Clarias magur</name>
    <name type="common">Asian catfish</name>
    <name type="synonym">Macropteronotus magur</name>
    <dbReference type="NCBI Taxonomy" id="1594786"/>
    <lineage>
        <taxon>Eukaryota</taxon>
        <taxon>Metazoa</taxon>
        <taxon>Chordata</taxon>
        <taxon>Craniata</taxon>
        <taxon>Vertebrata</taxon>
        <taxon>Euteleostomi</taxon>
        <taxon>Actinopterygii</taxon>
        <taxon>Neopterygii</taxon>
        <taxon>Teleostei</taxon>
        <taxon>Ostariophysi</taxon>
        <taxon>Siluriformes</taxon>
        <taxon>Clariidae</taxon>
        <taxon>Clarias</taxon>
    </lineage>
</organism>
<dbReference type="EMBL" id="QNUK01000988">
    <property type="protein sequence ID" value="KAF5888397.1"/>
    <property type="molecule type" value="Genomic_DNA"/>
</dbReference>
<keyword evidence="2" id="KW-1185">Reference proteome</keyword>
<evidence type="ECO:0000313" key="1">
    <source>
        <dbReference type="EMBL" id="KAF5888397.1"/>
    </source>
</evidence>
<gene>
    <name evidence="1" type="ORF">DAT39_021865</name>
</gene>
<dbReference type="Proteomes" id="UP000727407">
    <property type="component" value="Unassembled WGS sequence"/>
</dbReference>
<reference evidence="1" key="1">
    <citation type="submission" date="2020-07" db="EMBL/GenBank/DDBJ databases">
        <title>Clarias magur genome sequencing, assembly and annotation.</title>
        <authorList>
            <person name="Kushwaha B."/>
            <person name="Kumar R."/>
            <person name="Das P."/>
            <person name="Joshi C.G."/>
            <person name="Kumar D."/>
            <person name="Nagpure N.S."/>
            <person name="Pandey M."/>
            <person name="Agarwal S."/>
            <person name="Srivastava S."/>
            <person name="Singh M."/>
            <person name="Sahoo L."/>
            <person name="Jayasankar P."/>
            <person name="Meher P.K."/>
            <person name="Koringa P.G."/>
            <person name="Iquebal M.A."/>
            <person name="Das S.P."/>
            <person name="Bit A."/>
            <person name="Patnaik S."/>
            <person name="Patel N."/>
            <person name="Shah T.M."/>
            <person name="Hinsu A."/>
            <person name="Jena J.K."/>
        </authorList>
    </citation>
    <scope>NUCLEOTIDE SEQUENCE</scope>
    <source>
        <strain evidence="1">CIFAMagur01</strain>
        <tissue evidence="1">Testis</tissue>
    </source>
</reference>
<protein>
    <submittedName>
        <fullName evidence="1">Uncharacterized protein</fullName>
    </submittedName>
</protein>
<dbReference type="AlphaFoldDB" id="A0A8J4TE74"/>